<evidence type="ECO:0000256" key="1">
    <source>
        <dbReference type="SAM" id="MobiDB-lite"/>
    </source>
</evidence>
<gene>
    <name evidence="2" type="ORF">PITG_17448</name>
</gene>
<dbReference type="RefSeq" id="XP_002896682.1">
    <property type="nucleotide sequence ID" value="XM_002896636.1"/>
</dbReference>
<dbReference type="GeneID" id="9471398"/>
<dbReference type="VEuPathDB" id="FungiDB:PITG_17448"/>
<sequence length="74" mass="8307">MAESFTVQDHFVELGYTIDDSTKGPISHQCRGCGKKYRLIDIFRKKKNKHQQVEGEEALQGVQGQENVEGQGAL</sequence>
<proteinExistence type="predicted"/>
<dbReference type="Proteomes" id="UP000006643">
    <property type="component" value="Unassembled WGS sequence"/>
</dbReference>
<organism evidence="2 3">
    <name type="scientific">Phytophthora infestans (strain T30-4)</name>
    <name type="common">Potato late blight agent</name>
    <dbReference type="NCBI Taxonomy" id="403677"/>
    <lineage>
        <taxon>Eukaryota</taxon>
        <taxon>Sar</taxon>
        <taxon>Stramenopiles</taxon>
        <taxon>Oomycota</taxon>
        <taxon>Peronosporomycetes</taxon>
        <taxon>Peronosporales</taxon>
        <taxon>Peronosporaceae</taxon>
        <taxon>Phytophthora</taxon>
    </lineage>
</organism>
<dbReference type="AlphaFoldDB" id="D0NW31"/>
<evidence type="ECO:0000313" key="2">
    <source>
        <dbReference type="EMBL" id="EEY66873.1"/>
    </source>
</evidence>
<dbReference type="EMBL" id="DS028172">
    <property type="protein sequence ID" value="EEY66873.1"/>
    <property type="molecule type" value="Genomic_DNA"/>
</dbReference>
<accession>D0NW31</accession>
<protein>
    <submittedName>
        <fullName evidence="2">Uncharacterized protein</fullName>
    </submittedName>
</protein>
<feature type="region of interest" description="Disordered" evidence="1">
    <location>
        <begin position="52"/>
        <end position="74"/>
    </location>
</feature>
<dbReference type="KEGG" id="pif:PITG_17448"/>
<feature type="compositionally biased region" description="Low complexity" evidence="1">
    <location>
        <begin position="60"/>
        <end position="74"/>
    </location>
</feature>
<evidence type="ECO:0000313" key="3">
    <source>
        <dbReference type="Proteomes" id="UP000006643"/>
    </source>
</evidence>
<dbReference type="HOGENOM" id="CLU_2693116_0_0_1"/>
<dbReference type="InParanoid" id="D0NW31"/>
<reference evidence="3" key="1">
    <citation type="journal article" date="2009" name="Nature">
        <title>Genome sequence and analysis of the Irish potato famine pathogen Phytophthora infestans.</title>
        <authorList>
            <consortium name="The Broad Institute Genome Sequencing Platform"/>
            <person name="Haas B.J."/>
            <person name="Kamoun S."/>
            <person name="Zody M.C."/>
            <person name="Jiang R.H."/>
            <person name="Handsaker R.E."/>
            <person name="Cano L.M."/>
            <person name="Grabherr M."/>
            <person name="Kodira C.D."/>
            <person name="Raffaele S."/>
            <person name="Torto-Alalibo T."/>
            <person name="Bozkurt T.O."/>
            <person name="Ah-Fong A.M."/>
            <person name="Alvarado L."/>
            <person name="Anderson V.L."/>
            <person name="Armstrong M.R."/>
            <person name="Avrova A."/>
            <person name="Baxter L."/>
            <person name="Beynon J."/>
            <person name="Boevink P.C."/>
            <person name="Bollmann S.R."/>
            <person name="Bos J.I."/>
            <person name="Bulone V."/>
            <person name="Cai G."/>
            <person name="Cakir C."/>
            <person name="Carrington J.C."/>
            <person name="Chawner M."/>
            <person name="Conti L."/>
            <person name="Costanzo S."/>
            <person name="Ewan R."/>
            <person name="Fahlgren N."/>
            <person name="Fischbach M.A."/>
            <person name="Fugelstad J."/>
            <person name="Gilroy E.M."/>
            <person name="Gnerre S."/>
            <person name="Green P.J."/>
            <person name="Grenville-Briggs L.J."/>
            <person name="Griffith J."/>
            <person name="Grunwald N.J."/>
            <person name="Horn K."/>
            <person name="Horner N.R."/>
            <person name="Hu C.H."/>
            <person name="Huitema E."/>
            <person name="Jeong D.H."/>
            <person name="Jones A.M."/>
            <person name="Jones J.D."/>
            <person name="Jones R.W."/>
            <person name="Karlsson E.K."/>
            <person name="Kunjeti S.G."/>
            <person name="Lamour K."/>
            <person name="Liu Z."/>
            <person name="Ma L."/>
            <person name="Maclean D."/>
            <person name="Chibucos M.C."/>
            <person name="McDonald H."/>
            <person name="McWalters J."/>
            <person name="Meijer H.J."/>
            <person name="Morgan W."/>
            <person name="Morris P.F."/>
            <person name="Munro C.A."/>
            <person name="O'Neill K."/>
            <person name="Ospina-Giraldo M."/>
            <person name="Pinzon A."/>
            <person name="Pritchard L."/>
            <person name="Ramsahoye B."/>
            <person name="Ren Q."/>
            <person name="Restrepo S."/>
            <person name="Roy S."/>
            <person name="Sadanandom A."/>
            <person name="Savidor A."/>
            <person name="Schornack S."/>
            <person name="Schwartz D.C."/>
            <person name="Schumann U.D."/>
            <person name="Schwessinger B."/>
            <person name="Seyer L."/>
            <person name="Sharpe T."/>
            <person name="Silvar C."/>
            <person name="Song J."/>
            <person name="Studholme D.J."/>
            <person name="Sykes S."/>
            <person name="Thines M."/>
            <person name="van de Vondervoort P.J."/>
            <person name="Phuntumart V."/>
            <person name="Wawra S."/>
            <person name="Weide R."/>
            <person name="Win J."/>
            <person name="Young C."/>
            <person name="Zhou S."/>
            <person name="Fry W."/>
            <person name="Meyers B.C."/>
            <person name="van West P."/>
            <person name="Ristaino J."/>
            <person name="Govers F."/>
            <person name="Birch P.R."/>
            <person name="Whisson S.C."/>
            <person name="Judelson H.S."/>
            <person name="Nusbaum C."/>
        </authorList>
    </citation>
    <scope>NUCLEOTIDE SEQUENCE [LARGE SCALE GENOMIC DNA]</scope>
    <source>
        <strain evidence="3">T30-4</strain>
    </source>
</reference>
<name>D0NW31_PHYIT</name>
<keyword evidence="3" id="KW-1185">Reference proteome</keyword>